<dbReference type="Gene3D" id="3.40.50.2000">
    <property type="entry name" value="Glycogen Phosphorylase B"/>
    <property type="match status" value="2"/>
</dbReference>
<dbReference type="PANTHER" id="PTHR12526">
    <property type="entry name" value="GLYCOSYLTRANSFERASE"/>
    <property type="match status" value="1"/>
</dbReference>
<dbReference type="Pfam" id="PF00534">
    <property type="entry name" value="Glycos_transf_1"/>
    <property type="match status" value="1"/>
</dbReference>
<evidence type="ECO:0000313" key="3">
    <source>
        <dbReference type="EMBL" id="NLW36285.1"/>
    </source>
</evidence>
<evidence type="ECO:0000313" key="4">
    <source>
        <dbReference type="Proteomes" id="UP000777265"/>
    </source>
</evidence>
<name>A0A971M5P2_9BACT</name>
<evidence type="ECO:0000259" key="1">
    <source>
        <dbReference type="Pfam" id="PF00534"/>
    </source>
</evidence>
<organism evidence="3 4">
    <name type="scientific">Syntrophorhabdus aromaticivorans</name>
    <dbReference type="NCBI Taxonomy" id="328301"/>
    <lineage>
        <taxon>Bacteria</taxon>
        <taxon>Pseudomonadati</taxon>
        <taxon>Thermodesulfobacteriota</taxon>
        <taxon>Syntrophorhabdia</taxon>
        <taxon>Syntrophorhabdales</taxon>
        <taxon>Syntrophorhabdaceae</taxon>
        <taxon>Syntrophorhabdus</taxon>
    </lineage>
</organism>
<dbReference type="InterPro" id="IPR028098">
    <property type="entry name" value="Glyco_trans_4-like_N"/>
</dbReference>
<accession>A0A971M5P2</accession>
<sequence>MKILYLHQYFNTPNMPGGTRSYEMAKMLSRWGHEVHLITTDRADEKRGEWWTSEEEGFCVHWTPVPYSNRMDYRARLGAFAKFAARACSKAVDIGGDIVFASSTPLTVAIPGVRASKRLGVPFVFEVRDLWPEIPIAIGAIKNPILIRAARWLEKYAYRNSSRIVALSPGIKKSIAVSGFPEEKVAVIPNSCDLGLFQVPPEDGGKIRRSFDWLGDRPLVVYLGTFGRINGVSYLARVAAEVRKSAPEIRFAAIGEGKEWEEVETLAKELGILNENFFLFKEIPKKETPSWFSAATITTSLFIDLPEMWSNSANKFFDSLAAGRPVAINYNGWQAEILQDTGAGIVLDPENTEAASAAIIESIHDLDWIIRASHAAKKLAVERFDRVILARALEAVLIDACTGKVADRRG</sequence>
<dbReference type="EMBL" id="JAAYEE010000231">
    <property type="protein sequence ID" value="NLW36285.1"/>
    <property type="molecule type" value="Genomic_DNA"/>
</dbReference>
<reference evidence="3" key="2">
    <citation type="submission" date="2020-01" db="EMBL/GenBank/DDBJ databases">
        <authorList>
            <person name="Campanaro S."/>
        </authorList>
    </citation>
    <scope>NUCLEOTIDE SEQUENCE</scope>
    <source>
        <strain evidence="3">AS06rmzACSIP_7</strain>
    </source>
</reference>
<reference evidence="3" key="1">
    <citation type="journal article" date="2020" name="Biotechnol. Biofuels">
        <title>New insights from the biogas microbiome by comprehensive genome-resolved metagenomics of nearly 1600 species originating from multiple anaerobic digesters.</title>
        <authorList>
            <person name="Campanaro S."/>
            <person name="Treu L."/>
            <person name="Rodriguez-R L.M."/>
            <person name="Kovalovszki A."/>
            <person name="Ziels R.M."/>
            <person name="Maus I."/>
            <person name="Zhu X."/>
            <person name="Kougias P.G."/>
            <person name="Basile A."/>
            <person name="Luo G."/>
            <person name="Schluter A."/>
            <person name="Konstantinidis K.T."/>
            <person name="Angelidaki I."/>
        </authorList>
    </citation>
    <scope>NUCLEOTIDE SEQUENCE</scope>
    <source>
        <strain evidence="3">AS06rmzACSIP_7</strain>
    </source>
</reference>
<comment type="caution">
    <text evidence="3">The sequence shown here is derived from an EMBL/GenBank/DDBJ whole genome shotgun (WGS) entry which is preliminary data.</text>
</comment>
<dbReference type="GO" id="GO:0016757">
    <property type="term" value="F:glycosyltransferase activity"/>
    <property type="evidence" value="ECO:0007669"/>
    <property type="project" value="InterPro"/>
</dbReference>
<protein>
    <submittedName>
        <fullName evidence="3">Glycosyltransferase family 4 protein</fullName>
    </submittedName>
</protein>
<gene>
    <name evidence="3" type="ORF">GXY80_12550</name>
</gene>
<dbReference type="Pfam" id="PF13579">
    <property type="entry name" value="Glyco_trans_4_4"/>
    <property type="match status" value="1"/>
</dbReference>
<dbReference type="InterPro" id="IPR001296">
    <property type="entry name" value="Glyco_trans_1"/>
</dbReference>
<dbReference type="AlphaFoldDB" id="A0A971M5P2"/>
<evidence type="ECO:0000259" key="2">
    <source>
        <dbReference type="Pfam" id="PF13579"/>
    </source>
</evidence>
<feature type="domain" description="Glycosyl transferase family 1" evidence="1">
    <location>
        <begin position="207"/>
        <end position="365"/>
    </location>
</feature>
<dbReference type="PANTHER" id="PTHR12526:SF638">
    <property type="entry name" value="SPORE COAT PROTEIN SA"/>
    <property type="match status" value="1"/>
</dbReference>
<dbReference type="Proteomes" id="UP000777265">
    <property type="component" value="Unassembled WGS sequence"/>
</dbReference>
<dbReference type="CDD" id="cd03794">
    <property type="entry name" value="GT4_WbuB-like"/>
    <property type="match status" value="1"/>
</dbReference>
<proteinExistence type="predicted"/>
<feature type="domain" description="Glycosyltransferase subfamily 4-like N-terminal" evidence="2">
    <location>
        <begin position="18"/>
        <end position="190"/>
    </location>
</feature>
<dbReference type="SUPFAM" id="SSF53756">
    <property type="entry name" value="UDP-Glycosyltransferase/glycogen phosphorylase"/>
    <property type="match status" value="1"/>
</dbReference>